<proteinExistence type="predicted"/>
<reference evidence="2 3" key="1">
    <citation type="submission" date="2018-02" db="EMBL/GenBank/DDBJ databases">
        <title>The genomes of Aspergillus section Nigri reveals drivers in fungal speciation.</title>
        <authorList>
            <consortium name="DOE Joint Genome Institute"/>
            <person name="Vesth T.C."/>
            <person name="Nybo J."/>
            <person name="Theobald S."/>
            <person name="Brandl J."/>
            <person name="Frisvad J.C."/>
            <person name="Nielsen K.F."/>
            <person name="Lyhne E.K."/>
            <person name="Kogle M.E."/>
            <person name="Kuo A."/>
            <person name="Riley R."/>
            <person name="Clum A."/>
            <person name="Nolan M."/>
            <person name="Lipzen A."/>
            <person name="Salamov A."/>
            <person name="Henrissat B."/>
            <person name="Wiebenga A."/>
            <person name="De vries R.P."/>
            <person name="Grigoriev I.V."/>
            <person name="Mortensen U.H."/>
            <person name="Andersen M.R."/>
            <person name="Baker S.E."/>
        </authorList>
    </citation>
    <scope>NUCLEOTIDE SEQUENCE [LARGE SCALE GENOMIC DNA]</scope>
    <source>
        <strain evidence="2 3">CBS 114.51</strain>
    </source>
</reference>
<evidence type="ECO:0000256" key="1">
    <source>
        <dbReference type="SAM" id="Phobius"/>
    </source>
</evidence>
<evidence type="ECO:0000313" key="3">
    <source>
        <dbReference type="Proteomes" id="UP000249497"/>
    </source>
</evidence>
<accession>A0A8T8WNZ1</accession>
<name>A0A8T8WNZ1_ASPJA</name>
<gene>
    <name evidence="2" type="ORF">BO86DRAFT_232469</name>
</gene>
<keyword evidence="3" id="KW-1185">Reference proteome</keyword>
<dbReference type="AlphaFoldDB" id="A0A8T8WNZ1"/>
<organism evidence="2 3">
    <name type="scientific">Aspergillus japonicus CBS 114.51</name>
    <dbReference type="NCBI Taxonomy" id="1448312"/>
    <lineage>
        <taxon>Eukaryota</taxon>
        <taxon>Fungi</taxon>
        <taxon>Dikarya</taxon>
        <taxon>Ascomycota</taxon>
        <taxon>Pezizomycotina</taxon>
        <taxon>Eurotiomycetes</taxon>
        <taxon>Eurotiomycetidae</taxon>
        <taxon>Eurotiales</taxon>
        <taxon>Aspergillaceae</taxon>
        <taxon>Aspergillus</taxon>
        <taxon>Aspergillus subgen. Circumdati</taxon>
    </lineage>
</organism>
<protein>
    <submittedName>
        <fullName evidence="2">Uncharacterized protein</fullName>
    </submittedName>
</protein>
<dbReference type="EMBL" id="KZ824849">
    <property type="protein sequence ID" value="RAH77109.1"/>
    <property type="molecule type" value="Genomic_DNA"/>
</dbReference>
<keyword evidence="1" id="KW-0472">Membrane</keyword>
<dbReference type="Proteomes" id="UP000249497">
    <property type="component" value="Unassembled WGS sequence"/>
</dbReference>
<dbReference type="GeneID" id="37170708"/>
<keyword evidence="1" id="KW-1133">Transmembrane helix</keyword>
<feature type="transmembrane region" description="Helical" evidence="1">
    <location>
        <begin position="15"/>
        <end position="40"/>
    </location>
</feature>
<evidence type="ECO:0000313" key="2">
    <source>
        <dbReference type="EMBL" id="RAH77109.1"/>
    </source>
</evidence>
<sequence>MITNPRICLPSTVHIFLFFSFSFPLFFFFSFHAFVLFLFFSYLSYHTGGFVYWHSTRGVGTLTGIDT</sequence>
<dbReference type="RefSeq" id="XP_025523003.1">
    <property type="nucleotide sequence ID" value="XM_025667016.1"/>
</dbReference>
<keyword evidence="1" id="KW-0812">Transmembrane</keyword>